<accession>A0ABQ1MW42</accession>
<name>A0ABQ1MW42_9BACT</name>
<organism evidence="1 2">
    <name type="scientific">Belliella aquatica</name>
    <dbReference type="NCBI Taxonomy" id="1323734"/>
    <lineage>
        <taxon>Bacteria</taxon>
        <taxon>Pseudomonadati</taxon>
        <taxon>Bacteroidota</taxon>
        <taxon>Cytophagia</taxon>
        <taxon>Cytophagales</taxon>
        <taxon>Cyclobacteriaceae</taxon>
        <taxon>Belliella</taxon>
    </lineage>
</organism>
<comment type="caution">
    <text evidence="1">The sequence shown here is derived from an EMBL/GenBank/DDBJ whole genome shotgun (WGS) entry which is preliminary data.</text>
</comment>
<keyword evidence="2" id="KW-1185">Reference proteome</keyword>
<sequence>MLILKNKVNDIITSEQQPYGTSDLPLRNQIMNMFMQLVNTSKEFEEIFNEYWEVLYRAAYVKIKSSGKLYNRK</sequence>
<reference evidence="2" key="1">
    <citation type="journal article" date="2019" name="Int. J. Syst. Evol. Microbiol.">
        <title>The Global Catalogue of Microorganisms (GCM) 10K type strain sequencing project: providing services to taxonomists for standard genome sequencing and annotation.</title>
        <authorList>
            <consortium name="The Broad Institute Genomics Platform"/>
            <consortium name="The Broad Institute Genome Sequencing Center for Infectious Disease"/>
            <person name="Wu L."/>
            <person name="Ma J."/>
        </authorList>
    </citation>
    <scope>NUCLEOTIDE SEQUENCE [LARGE SCALE GENOMIC DNA]</scope>
    <source>
        <strain evidence="2">CGMCC 1.12479</strain>
    </source>
</reference>
<protein>
    <submittedName>
        <fullName evidence="1">Uncharacterized protein</fullName>
    </submittedName>
</protein>
<dbReference type="Proteomes" id="UP000635885">
    <property type="component" value="Unassembled WGS sequence"/>
</dbReference>
<evidence type="ECO:0000313" key="1">
    <source>
        <dbReference type="EMBL" id="GGC48155.1"/>
    </source>
</evidence>
<proteinExistence type="predicted"/>
<evidence type="ECO:0000313" key="2">
    <source>
        <dbReference type="Proteomes" id="UP000635885"/>
    </source>
</evidence>
<gene>
    <name evidence="1" type="ORF">GCM10010993_28320</name>
</gene>
<dbReference type="EMBL" id="BMFD01000011">
    <property type="protein sequence ID" value="GGC48155.1"/>
    <property type="molecule type" value="Genomic_DNA"/>
</dbReference>